<feature type="compositionally biased region" description="Low complexity" evidence="1">
    <location>
        <begin position="511"/>
        <end position="520"/>
    </location>
</feature>
<feature type="compositionally biased region" description="Low complexity" evidence="1">
    <location>
        <begin position="767"/>
        <end position="777"/>
    </location>
</feature>
<feature type="compositionally biased region" description="Basic and acidic residues" evidence="1">
    <location>
        <begin position="139"/>
        <end position="160"/>
    </location>
</feature>
<feature type="region of interest" description="Disordered" evidence="1">
    <location>
        <begin position="754"/>
        <end position="777"/>
    </location>
</feature>
<feature type="region of interest" description="Disordered" evidence="1">
    <location>
        <begin position="484"/>
        <end position="555"/>
    </location>
</feature>
<accession>A0ABQ5S2A7</accession>
<evidence type="ECO:0000313" key="4">
    <source>
        <dbReference type="Proteomes" id="UP001165090"/>
    </source>
</evidence>
<feature type="compositionally biased region" description="Polar residues" evidence="1">
    <location>
        <begin position="976"/>
        <end position="987"/>
    </location>
</feature>
<feature type="region of interest" description="Disordered" evidence="1">
    <location>
        <begin position="286"/>
        <end position="358"/>
    </location>
</feature>
<feature type="region of interest" description="Disordered" evidence="1">
    <location>
        <begin position="949"/>
        <end position="1020"/>
    </location>
</feature>
<evidence type="ECO:0000313" key="3">
    <source>
        <dbReference type="EMBL" id="GLI63869.1"/>
    </source>
</evidence>
<feature type="compositionally biased region" description="Basic residues" evidence="1">
    <location>
        <begin position="1155"/>
        <end position="1173"/>
    </location>
</feature>
<feature type="compositionally biased region" description="Low complexity" evidence="1">
    <location>
        <begin position="300"/>
        <end position="322"/>
    </location>
</feature>
<sequence length="1314" mass="137588">MPFLVLAAGSTIVLALRLASRFLRQRNQDSEEDDLFFPDEDVEASTSCQYGGVDAPRAGAPFGSYSSTSGLEAHLPEQRSQYGSARVERTKLTKEDIQVLTGFLDAGASLPGESGCAIPADLLSISSGEARRRAASVRKVRDWDDSGGSRDWATDTDGRRAGSGMSHDDDDCGGGGGHSDGEERQGMKDAPQLSDGSAASSTSRPGPRSQPAPSNRGIKQVAKPQLNTGGSSGGCGSVTAATIAGDVEGTGDRALSAGRLRTGSGAAAAEGSLGLQVSCSSVLANCSHGSGTDTSVPFRSCGTGTATLTSSSSPGTSQSTEGPELRSDTDSEKLRQKSQEHKQHREKEKQSRRSNLSDSGDIVAEVLAAGKVEQAAALAADRAAVPVVFTAQVEEVERPGELPLALRSSSPPSVPPPPPPLPPTIVAIRVPDPQSLLAIQRQVDALRLQHLQRQAQALMAMPLASRGTQLASTNSAGAAAAALRSPSPASVQVGSVGSISGSGGGGGGALASGTPASPSPIGVHNSGGGRGDRDSTQRATLGGGGRGSPRVGLPSDLHQQVDDLLEDMARRQQQQQQQQQILGYDGDAMARVAGGLSRLPQQHTAAVSDGAPAIRTAACALPAVPGLSLTVGGGGCGASGVDSCGNPAVAGASVRTPSVDNACLPPTSAFATVQNLLLKSELKNDKTEMRQLQKVRADWEASQLHQGGGNGQVMQKSDGGSPWPLEAVQTALMSSLQKPPPAQSRQSFLQPRSTLSLLLPPPPPPQQQQQQQQSPAAFFAGAAARGIRPREIQQQQSHQPALHVQPQPHAVAVAEATAQTRQKIPALSEQLYGADPAAGQFPWTQPRQSYDIARAAALQVAVLTPDYHRMLWDSSPQRDTNGGGGDGDGGSGFFQPASGRIESLPMPTHPASSFPPTPSSKSQTWLQQQKLPQLTQLSQLQTRPQLSQQLPPANLHLPPEEQQQQPGPTQQRQQQYGNVQCSAQNPAVMSPPRSAQRHQQLGQEPASPVTGRGSAGNGITPAEMLCSPPSFRHHLRPKEQAQSQQYESVKRTEDWLNSTPTRVDPTRGSSAYNGGGEDVTLQVLRPHPPMPALTPGGPGSVSFPFMSHSQPLPFLQLQVNPQHSQGTPQATSSAPTSPLRRQDTLYSAGGASSHGSRRTSPHGSRHTSAHGSRRRESSAARRRRELQQLQEKLANQPPPSALAMLSAKMLVEAGERMVPAPKTPGGRAFFVPLKHELRLEMSEQPSSSRLSDSQTSTLGFGSLPTNFTSAGPMMGGTMRPDTRSRGVANNAVLNPTMGHARVVVSSYGQFNGRQ</sequence>
<feature type="compositionally biased region" description="Polar residues" evidence="1">
    <location>
        <begin position="1057"/>
        <end position="1072"/>
    </location>
</feature>
<feature type="region of interest" description="Disordered" evidence="1">
    <location>
        <begin position="790"/>
        <end position="810"/>
    </location>
</feature>
<proteinExistence type="predicted"/>
<feature type="region of interest" description="Disordered" evidence="1">
    <location>
        <begin position="1121"/>
        <end position="1184"/>
    </location>
</feature>
<feature type="region of interest" description="Disordered" evidence="1">
    <location>
        <begin position="1057"/>
        <end position="1077"/>
    </location>
</feature>
<dbReference type="EMBL" id="BSDZ01000017">
    <property type="protein sequence ID" value="GLI63869.1"/>
    <property type="molecule type" value="Genomic_DNA"/>
</dbReference>
<feature type="compositionally biased region" description="Gly residues" evidence="1">
    <location>
        <begin position="500"/>
        <end position="510"/>
    </location>
</feature>
<feature type="compositionally biased region" description="Basic and acidic residues" evidence="1">
    <location>
        <begin position="323"/>
        <end position="351"/>
    </location>
</feature>
<evidence type="ECO:0000256" key="2">
    <source>
        <dbReference type="SAM" id="SignalP"/>
    </source>
</evidence>
<feature type="chain" id="PRO_5046067118" evidence="2">
    <location>
        <begin position="16"/>
        <end position="1314"/>
    </location>
</feature>
<keyword evidence="4" id="KW-1185">Reference proteome</keyword>
<feature type="region of interest" description="Disordered" evidence="1">
    <location>
        <begin position="700"/>
        <end position="724"/>
    </location>
</feature>
<feature type="signal peptide" evidence="2">
    <location>
        <begin position="1"/>
        <end position="15"/>
    </location>
</feature>
<feature type="compositionally biased region" description="Polar residues" evidence="1">
    <location>
        <begin position="286"/>
        <end position="297"/>
    </location>
</feature>
<comment type="caution">
    <text evidence="3">The sequence shown here is derived from an EMBL/GenBank/DDBJ whole genome shotgun (WGS) entry which is preliminary data.</text>
</comment>
<keyword evidence="2" id="KW-0732">Signal</keyword>
<feature type="region of interest" description="Disordered" evidence="1">
    <location>
        <begin position="873"/>
        <end position="929"/>
    </location>
</feature>
<dbReference type="Proteomes" id="UP001165090">
    <property type="component" value="Unassembled WGS sequence"/>
</dbReference>
<reference evidence="3 4" key="1">
    <citation type="journal article" date="2023" name="IScience">
        <title>Expanded male sex-determining region conserved during the evolution of homothallism in the green alga Volvox.</title>
        <authorList>
            <person name="Yamamoto K."/>
            <person name="Matsuzaki R."/>
            <person name="Mahakham W."/>
            <person name="Heman W."/>
            <person name="Sekimoto H."/>
            <person name="Kawachi M."/>
            <person name="Minakuchi Y."/>
            <person name="Toyoda A."/>
            <person name="Nozaki H."/>
        </authorList>
    </citation>
    <scope>NUCLEOTIDE SEQUENCE [LARGE SCALE GENOMIC DNA]</scope>
    <source>
        <strain evidence="3 4">NIES-4468</strain>
    </source>
</reference>
<feature type="compositionally biased region" description="Polar residues" evidence="1">
    <location>
        <begin position="194"/>
        <end position="204"/>
    </location>
</feature>
<evidence type="ECO:0000256" key="1">
    <source>
        <dbReference type="SAM" id="MobiDB-lite"/>
    </source>
</evidence>
<feature type="compositionally biased region" description="Polar residues" evidence="1">
    <location>
        <begin position="1121"/>
        <end position="1136"/>
    </location>
</feature>
<gene>
    <name evidence="3" type="ORF">VaNZ11_006985</name>
</gene>
<feature type="compositionally biased region" description="Low complexity" evidence="1">
    <location>
        <begin position="960"/>
        <end position="975"/>
    </location>
</feature>
<feature type="compositionally biased region" description="Gly residues" evidence="1">
    <location>
        <begin position="881"/>
        <end position="892"/>
    </location>
</feature>
<protein>
    <submittedName>
        <fullName evidence="3">Uncharacterized protein</fullName>
    </submittedName>
</protein>
<feature type="region of interest" description="Disordered" evidence="1">
    <location>
        <begin position="134"/>
        <end position="239"/>
    </location>
</feature>
<organism evidence="3 4">
    <name type="scientific">Volvox africanus</name>
    <dbReference type="NCBI Taxonomy" id="51714"/>
    <lineage>
        <taxon>Eukaryota</taxon>
        <taxon>Viridiplantae</taxon>
        <taxon>Chlorophyta</taxon>
        <taxon>core chlorophytes</taxon>
        <taxon>Chlorophyceae</taxon>
        <taxon>CS clade</taxon>
        <taxon>Chlamydomonadales</taxon>
        <taxon>Volvocaceae</taxon>
        <taxon>Volvox</taxon>
    </lineage>
</organism>
<feature type="compositionally biased region" description="Low complexity" evidence="1">
    <location>
        <begin position="484"/>
        <end position="499"/>
    </location>
</feature>
<name>A0ABQ5S2A7_9CHLO</name>